<keyword evidence="4" id="KW-1185">Reference proteome</keyword>
<proteinExistence type="inferred from homology"/>
<dbReference type="Proteomes" id="UP000215459">
    <property type="component" value="Unassembled WGS sequence"/>
</dbReference>
<dbReference type="CDD" id="cd10456">
    <property type="entry name" value="GIY-YIG_UPF0213"/>
    <property type="match status" value="1"/>
</dbReference>
<dbReference type="Gene3D" id="3.40.1440.10">
    <property type="entry name" value="GIY-YIG endonuclease"/>
    <property type="match status" value="1"/>
</dbReference>
<name>A0A235B287_9BACL</name>
<dbReference type="PANTHER" id="PTHR34477:SF1">
    <property type="entry name" value="UPF0213 PROTEIN YHBQ"/>
    <property type="match status" value="1"/>
</dbReference>
<dbReference type="AlphaFoldDB" id="A0A235B287"/>
<dbReference type="InterPro" id="IPR035901">
    <property type="entry name" value="GIY-YIG_endonuc_sf"/>
</dbReference>
<gene>
    <name evidence="3" type="ORF">CHM34_16905</name>
</gene>
<comment type="caution">
    <text evidence="3">The sequence shown here is derived from an EMBL/GenBank/DDBJ whole genome shotgun (WGS) entry which is preliminary data.</text>
</comment>
<organism evidence="3 4">
    <name type="scientific">Paludifilum halophilum</name>
    <dbReference type="NCBI Taxonomy" id="1642702"/>
    <lineage>
        <taxon>Bacteria</taxon>
        <taxon>Bacillati</taxon>
        <taxon>Bacillota</taxon>
        <taxon>Bacilli</taxon>
        <taxon>Bacillales</taxon>
        <taxon>Thermoactinomycetaceae</taxon>
        <taxon>Paludifilum</taxon>
    </lineage>
</organism>
<feature type="domain" description="GIY-YIG" evidence="2">
    <location>
        <begin position="5"/>
        <end position="80"/>
    </location>
</feature>
<dbReference type="EMBL" id="NOWF01000013">
    <property type="protein sequence ID" value="OYD06403.1"/>
    <property type="molecule type" value="Genomic_DNA"/>
</dbReference>
<evidence type="ECO:0000313" key="3">
    <source>
        <dbReference type="EMBL" id="OYD06403.1"/>
    </source>
</evidence>
<dbReference type="InterPro" id="IPR050190">
    <property type="entry name" value="UPF0213_domain"/>
</dbReference>
<dbReference type="PROSITE" id="PS50164">
    <property type="entry name" value="GIY_YIG"/>
    <property type="match status" value="1"/>
</dbReference>
<evidence type="ECO:0000259" key="2">
    <source>
        <dbReference type="PROSITE" id="PS50164"/>
    </source>
</evidence>
<dbReference type="InterPro" id="IPR000305">
    <property type="entry name" value="GIY-YIG_endonuc"/>
</dbReference>
<dbReference type="SUPFAM" id="SSF82771">
    <property type="entry name" value="GIY-YIG endonuclease"/>
    <property type="match status" value="1"/>
</dbReference>
<reference evidence="3 4" key="1">
    <citation type="submission" date="2017-07" db="EMBL/GenBank/DDBJ databases">
        <title>The genome sequence of Paludifilum halophilum highlights mechanisms for microbial adaptation to high salt environemnts.</title>
        <authorList>
            <person name="Belbahri L."/>
        </authorList>
    </citation>
    <scope>NUCLEOTIDE SEQUENCE [LARGE SCALE GENOMIC DNA]</scope>
    <source>
        <strain evidence="3 4">DSM 102817</strain>
    </source>
</reference>
<evidence type="ECO:0000256" key="1">
    <source>
        <dbReference type="ARBA" id="ARBA00007435"/>
    </source>
</evidence>
<accession>A0A235B287</accession>
<dbReference type="Pfam" id="PF01541">
    <property type="entry name" value="GIY-YIG"/>
    <property type="match status" value="1"/>
</dbReference>
<evidence type="ECO:0000313" key="4">
    <source>
        <dbReference type="Proteomes" id="UP000215459"/>
    </source>
</evidence>
<dbReference type="PANTHER" id="PTHR34477">
    <property type="entry name" value="UPF0213 PROTEIN YHBQ"/>
    <property type="match status" value="1"/>
</dbReference>
<sequence>MAVQRKYVVYVLECADGTLYTGITTDLPRRLEEHRRGVGAKYTRGRGPFTLRLAEPEMTRSDALRREWEIKRMNRKAKNRLIAEKGVDREAAKKL</sequence>
<dbReference type="OrthoDB" id="9807770at2"/>
<comment type="similarity">
    <text evidence="1">Belongs to the UPF0213 family.</text>
</comment>
<protein>
    <recommendedName>
        <fullName evidence="2">GIY-YIG domain-containing protein</fullName>
    </recommendedName>
</protein>